<reference evidence="3" key="1">
    <citation type="submission" date="2017-01" db="EMBL/GenBank/DDBJ databases">
        <authorList>
            <person name="Varghese N."/>
            <person name="Submissions S."/>
        </authorList>
    </citation>
    <scope>NUCLEOTIDE SEQUENCE [LARGE SCALE GENOMIC DNA]</scope>
    <source>
        <strain evidence="3">DSM 29591</strain>
    </source>
</reference>
<dbReference type="InterPro" id="IPR052164">
    <property type="entry name" value="Anthracycline_SecMetBiosynth"/>
</dbReference>
<dbReference type="InterPro" id="IPR029068">
    <property type="entry name" value="Glyas_Bleomycin-R_OHBP_Dase"/>
</dbReference>
<sequence>MTKRTIMAWGEIPVTDMEKAVAFYNEVFGYQMEIDHSGPNPIAVLGSFEDSAGAHLYPGIPAADGGNTIHIAIEGTLEDGIARCQSAGGEIVSPPITIPDGRFAYAKDLDGNSIGLFEAAQ</sequence>
<accession>A0A1R3X1M1</accession>
<evidence type="ECO:0000259" key="1">
    <source>
        <dbReference type="PROSITE" id="PS51819"/>
    </source>
</evidence>
<proteinExistence type="predicted"/>
<evidence type="ECO:0000313" key="3">
    <source>
        <dbReference type="Proteomes" id="UP000186997"/>
    </source>
</evidence>
<dbReference type="EMBL" id="FTPR01000001">
    <property type="protein sequence ID" value="SIT84753.1"/>
    <property type="molecule type" value="Genomic_DNA"/>
</dbReference>
<name>A0A1R3X1M1_9RHOB</name>
<evidence type="ECO:0000313" key="2">
    <source>
        <dbReference type="EMBL" id="SIT84753.1"/>
    </source>
</evidence>
<keyword evidence="3" id="KW-1185">Reference proteome</keyword>
<dbReference type="Proteomes" id="UP000186997">
    <property type="component" value="Unassembled WGS sequence"/>
</dbReference>
<protein>
    <recommendedName>
        <fullName evidence="1">VOC domain-containing protein</fullName>
    </recommendedName>
</protein>
<dbReference type="PANTHER" id="PTHR33993">
    <property type="entry name" value="GLYOXALASE-RELATED"/>
    <property type="match status" value="1"/>
</dbReference>
<dbReference type="SUPFAM" id="SSF54593">
    <property type="entry name" value="Glyoxalase/Bleomycin resistance protein/Dihydroxybiphenyl dioxygenase"/>
    <property type="match status" value="1"/>
</dbReference>
<organism evidence="2 3">
    <name type="scientific">Yoonia rosea</name>
    <dbReference type="NCBI Taxonomy" id="287098"/>
    <lineage>
        <taxon>Bacteria</taxon>
        <taxon>Pseudomonadati</taxon>
        <taxon>Pseudomonadota</taxon>
        <taxon>Alphaproteobacteria</taxon>
        <taxon>Rhodobacterales</taxon>
        <taxon>Paracoccaceae</taxon>
        <taxon>Yoonia</taxon>
    </lineage>
</organism>
<gene>
    <name evidence="2" type="ORF">SAMN05421665_1917</name>
</gene>
<dbReference type="CDD" id="cd07247">
    <property type="entry name" value="SgaA_N_like"/>
    <property type="match status" value="1"/>
</dbReference>
<dbReference type="InterPro" id="IPR037523">
    <property type="entry name" value="VOC_core"/>
</dbReference>
<feature type="domain" description="VOC" evidence="1">
    <location>
        <begin position="6"/>
        <end position="119"/>
    </location>
</feature>
<dbReference type="Gene3D" id="3.10.180.10">
    <property type="entry name" value="2,3-Dihydroxybiphenyl 1,2-Dioxygenase, domain 1"/>
    <property type="match status" value="1"/>
</dbReference>
<dbReference type="STRING" id="287098.SAMN05421665_1917"/>
<dbReference type="InterPro" id="IPR004360">
    <property type="entry name" value="Glyas_Fos-R_dOase_dom"/>
</dbReference>
<dbReference type="RefSeq" id="WP_076659336.1">
    <property type="nucleotide sequence ID" value="NZ_FTPR01000001.1"/>
</dbReference>
<dbReference type="Pfam" id="PF00903">
    <property type="entry name" value="Glyoxalase"/>
    <property type="match status" value="1"/>
</dbReference>
<dbReference type="PROSITE" id="PS51819">
    <property type="entry name" value="VOC"/>
    <property type="match status" value="1"/>
</dbReference>
<dbReference type="AlphaFoldDB" id="A0A1R3X1M1"/>